<dbReference type="EMBL" id="JAZHXJ010002379">
    <property type="protein sequence ID" value="KAL1839129.1"/>
    <property type="molecule type" value="Genomic_DNA"/>
</dbReference>
<sequence length="204" mass="22374">MNMNLPLASLIRRDRWGTGAAGERWKICCCCCGDDDDDDEYNLSWPGLAIVIVIWLGDRAVDRISVEEGPVLPSSSGLRRLVLLAVVVPLLLLLAASGTGCGRAGAAAAGLLAKNVHCPWTRRTTHLRQGSRPSHFSLRRLQFSQALGHLRRSESLILLVGMFAWGASDRRDKETIWSCGRAYIILVPLLTGCSRRNCGRLRPA</sequence>
<evidence type="ECO:0000313" key="2">
    <source>
        <dbReference type="Proteomes" id="UP001586593"/>
    </source>
</evidence>
<dbReference type="Proteomes" id="UP001586593">
    <property type="component" value="Unassembled WGS sequence"/>
</dbReference>
<proteinExistence type="predicted"/>
<protein>
    <submittedName>
        <fullName evidence="1">Uncharacterized protein</fullName>
    </submittedName>
</protein>
<keyword evidence="2" id="KW-1185">Reference proteome</keyword>
<evidence type="ECO:0000313" key="1">
    <source>
        <dbReference type="EMBL" id="KAL1839129.1"/>
    </source>
</evidence>
<reference evidence="1 2" key="1">
    <citation type="journal article" date="2024" name="Commun. Biol.">
        <title>Comparative genomic analysis of thermophilic fungi reveals convergent evolutionary adaptations and gene losses.</title>
        <authorList>
            <person name="Steindorff A.S."/>
            <person name="Aguilar-Pontes M.V."/>
            <person name="Robinson A.J."/>
            <person name="Andreopoulos B."/>
            <person name="LaButti K."/>
            <person name="Kuo A."/>
            <person name="Mondo S."/>
            <person name="Riley R."/>
            <person name="Otillar R."/>
            <person name="Haridas S."/>
            <person name="Lipzen A."/>
            <person name="Grimwood J."/>
            <person name="Schmutz J."/>
            <person name="Clum A."/>
            <person name="Reid I.D."/>
            <person name="Moisan M.C."/>
            <person name="Butler G."/>
            <person name="Nguyen T.T.M."/>
            <person name="Dewar K."/>
            <person name="Conant G."/>
            <person name="Drula E."/>
            <person name="Henrissat B."/>
            <person name="Hansel C."/>
            <person name="Singer S."/>
            <person name="Hutchinson M.I."/>
            <person name="de Vries R.P."/>
            <person name="Natvig D.O."/>
            <person name="Powell A.J."/>
            <person name="Tsang A."/>
            <person name="Grigoriev I.V."/>
        </authorList>
    </citation>
    <scope>NUCLEOTIDE SEQUENCE [LARGE SCALE GENOMIC DNA]</scope>
    <source>
        <strain evidence="1 2">ATCC 24622</strain>
    </source>
</reference>
<name>A0ABR3VBB4_9PEZI</name>
<gene>
    <name evidence="1" type="ORF">VTK73DRAFT_4123</name>
</gene>
<organism evidence="1 2">
    <name type="scientific">Phialemonium thermophilum</name>
    <dbReference type="NCBI Taxonomy" id="223376"/>
    <lineage>
        <taxon>Eukaryota</taxon>
        <taxon>Fungi</taxon>
        <taxon>Dikarya</taxon>
        <taxon>Ascomycota</taxon>
        <taxon>Pezizomycotina</taxon>
        <taxon>Sordariomycetes</taxon>
        <taxon>Sordariomycetidae</taxon>
        <taxon>Cephalothecales</taxon>
        <taxon>Cephalothecaceae</taxon>
        <taxon>Phialemonium</taxon>
    </lineage>
</organism>
<accession>A0ABR3VBB4</accession>
<comment type="caution">
    <text evidence="1">The sequence shown here is derived from an EMBL/GenBank/DDBJ whole genome shotgun (WGS) entry which is preliminary data.</text>
</comment>